<sequence>MAISKKGKRKITVDFKTYFWWVFYEYDQTTFDGNQIKIIAKNQIFSILYGLDQNTEKRFVALELYRDKGRIYLECPKFENDSGIITPSGISKLIQWIFTKPNNDAIRKVTFAYHKKILNELEANTLHNTILEEITKKA</sequence>
<accession>A0ABS8MY20</accession>
<proteinExistence type="predicted"/>
<organism evidence="1 2">
    <name type="scientific">Flavobacterium pisciphilum</name>
    <dbReference type="NCBI Taxonomy" id="2893755"/>
    <lineage>
        <taxon>Bacteria</taxon>
        <taxon>Pseudomonadati</taxon>
        <taxon>Bacteroidota</taxon>
        <taxon>Flavobacteriia</taxon>
        <taxon>Flavobacteriales</taxon>
        <taxon>Flavobacteriaceae</taxon>
        <taxon>Flavobacterium</taxon>
    </lineage>
</organism>
<dbReference type="RefSeq" id="WP_229990550.1">
    <property type="nucleotide sequence ID" value="NZ_JAJJMO010000001.1"/>
</dbReference>
<evidence type="ECO:0000313" key="1">
    <source>
        <dbReference type="EMBL" id="MCC9073638.1"/>
    </source>
</evidence>
<keyword evidence="2" id="KW-1185">Reference proteome</keyword>
<comment type="caution">
    <text evidence="1">The sequence shown here is derived from an EMBL/GenBank/DDBJ whole genome shotgun (WGS) entry which is preliminary data.</text>
</comment>
<dbReference type="Proteomes" id="UP001430919">
    <property type="component" value="Unassembled WGS sequence"/>
</dbReference>
<protein>
    <submittedName>
        <fullName evidence="1">Uncharacterized protein</fullName>
    </submittedName>
</protein>
<name>A0ABS8MY20_9FLAO</name>
<evidence type="ECO:0000313" key="2">
    <source>
        <dbReference type="Proteomes" id="UP001430919"/>
    </source>
</evidence>
<dbReference type="EMBL" id="JAJJMO010000001">
    <property type="protein sequence ID" value="MCC9073638.1"/>
    <property type="molecule type" value="Genomic_DNA"/>
</dbReference>
<reference evidence="1" key="1">
    <citation type="submission" date="2021-11" db="EMBL/GenBank/DDBJ databases">
        <title>Description of novel Flavobacterium species.</title>
        <authorList>
            <person name="Saticioglu I.B."/>
            <person name="Ay H."/>
            <person name="Altun S."/>
            <person name="Duman M."/>
        </authorList>
    </citation>
    <scope>NUCLEOTIDE SEQUENCE</scope>
    <source>
        <strain evidence="1">F-65</strain>
    </source>
</reference>
<gene>
    <name evidence="1" type="ORF">LNQ49_18830</name>
</gene>